<evidence type="ECO:0000256" key="1">
    <source>
        <dbReference type="ARBA" id="ARBA00006226"/>
    </source>
</evidence>
<evidence type="ECO:0000313" key="3">
    <source>
        <dbReference type="EMBL" id="MFD1328154.1"/>
    </source>
</evidence>
<reference evidence="4" key="1">
    <citation type="journal article" date="2019" name="Int. J. Syst. Evol. Microbiol.">
        <title>The Global Catalogue of Microorganisms (GCM) 10K type strain sequencing project: providing services to taxonomists for standard genome sequencing and annotation.</title>
        <authorList>
            <consortium name="The Broad Institute Genomics Platform"/>
            <consortium name="The Broad Institute Genome Sequencing Center for Infectious Disease"/>
            <person name="Wu L."/>
            <person name="Ma J."/>
        </authorList>
    </citation>
    <scope>NUCLEOTIDE SEQUENCE [LARGE SCALE GENOMIC DNA]</scope>
    <source>
        <strain evidence="4">CCUG 55609</strain>
    </source>
</reference>
<dbReference type="Gene3D" id="3.30.2310.20">
    <property type="entry name" value="RelE-like"/>
    <property type="match status" value="1"/>
</dbReference>
<evidence type="ECO:0000313" key="4">
    <source>
        <dbReference type="Proteomes" id="UP001597173"/>
    </source>
</evidence>
<keyword evidence="2" id="KW-1277">Toxin-antitoxin system</keyword>
<gene>
    <name evidence="3" type="ORF">ACFQ33_09635</name>
</gene>
<comment type="similarity">
    <text evidence="1">Belongs to the RelE toxin family.</text>
</comment>
<organism evidence="3 4">
    <name type="scientific">Mycoplana ramosa</name>
    <name type="common">Mycoplana bullata</name>
    <dbReference type="NCBI Taxonomy" id="40837"/>
    <lineage>
        <taxon>Bacteria</taxon>
        <taxon>Pseudomonadati</taxon>
        <taxon>Pseudomonadota</taxon>
        <taxon>Alphaproteobacteria</taxon>
        <taxon>Hyphomicrobiales</taxon>
        <taxon>Rhizobiaceae</taxon>
        <taxon>Mycoplana</taxon>
    </lineage>
</organism>
<comment type="caution">
    <text evidence="3">The sequence shown here is derived from an EMBL/GenBank/DDBJ whole genome shotgun (WGS) entry which is preliminary data.</text>
</comment>
<dbReference type="Proteomes" id="UP001597173">
    <property type="component" value="Unassembled WGS sequence"/>
</dbReference>
<dbReference type="EMBL" id="JBHTNF010000004">
    <property type="protein sequence ID" value="MFD1328154.1"/>
    <property type="molecule type" value="Genomic_DNA"/>
</dbReference>
<dbReference type="Pfam" id="PF05016">
    <property type="entry name" value="ParE_toxin"/>
    <property type="match status" value="1"/>
</dbReference>
<dbReference type="InterPro" id="IPR035093">
    <property type="entry name" value="RelE/ParE_toxin_dom_sf"/>
</dbReference>
<dbReference type="InterPro" id="IPR007712">
    <property type="entry name" value="RelE/ParE_toxin"/>
</dbReference>
<dbReference type="RefSeq" id="WP_374837729.1">
    <property type="nucleotide sequence ID" value="NZ_JBHEEW010000005.1"/>
</dbReference>
<evidence type="ECO:0000256" key="2">
    <source>
        <dbReference type="ARBA" id="ARBA00022649"/>
    </source>
</evidence>
<dbReference type="InterPro" id="IPR051803">
    <property type="entry name" value="TA_system_RelE-like_toxin"/>
</dbReference>
<sequence>MKIIWSRLAVRDLIAIRAYIAQHNPDAANGVARRILHGVELLQQQPHLGLPTHRTDVRRLIVAGTAYSIPYRVEGGVIEILAVFDGRQRAPRTDLGG</sequence>
<keyword evidence="4" id="KW-1185">Reference proteome</keyword>
<name>A0ABW3YW62_MYCRA</name>
<accession>A0ABW3YW62</accession>
<protein>
    <submittedName>
        <fullName evidence="3">Type II toxin-antitoxin system RelE/ParE family toxin</fullName>
    </submittedName>
</protein>
<proteinExistence type="inferred from homology"/>
<dbReference type="PANTHER" id="PTHR33755">
    <property type="entry name" value="TOXIN PARE1-RELATED"/>
    <property type="match status" value="1"/>
</dbReference>